<reference evidence="2 3" key="1">
    <citation type="journal article" date="2018" name="Sci. Rep.">
        <title>Genomic signatures of local adaptation to the degree of environmental predictability in rotifers.</title>
        <authorList>
            <person name="Franch-Gras L."/>
            <person name="Hahn C."/>
            <person name="Garcia-Roger E.M."/>
            <person name="Carmona M.J."/>
            <person name="Serra M."/>
            <person name="Gomez A."/>
        </authorList>
    </citation>
    <scope>NUCLEOTIDE SEQUENCE [LARGE SCALE GENOMIC DNA]</scope>
    <source>
        <strain evidence="2">HYR1</strain>
    </source>
</reference>
<feature type="non-terminal residue" evidence="2">
    <location>
        <position position="1"/>
    </location>
</feature>
<evidence type="ECO:0000313" key="3">
    <source>
        <dbReference type="Proteomes" id="UP000276133"/>
    </source>
</evidence>
<organism evidence="2 3">
    <name type="scientific">Brachionus plicatilis</name>
    <name type="common">Marine rotifer</name>
    <name type="synonym">Brachionus muelleri</name>
    <dbReference type="NCBI Taxonomy" id="10195"/>
    <lineage>
        <taxon>Eukaryota</taxon>
        <taxon>Metazoa</taxon>
        <taxon>Spiralia</taxon>
        <taxon>Gnathifera</taxon>
        <taxon>Rotifera</taxon>
        <taxon>Eurotatoria</taxon>
        <taxon>Monogononta</taxon>
        <taxon>Pseudotrocha</taxon>
        <taxon>Ploima</taxon>
        <taxon>Brachionidae</taxon>
        <taxon>Brachionus</taxon>
    </lineage>
</organism>
<evidence type="ECO:0000313" key="2">
    <source>
        <dbReference type="EMBL" id="RNA10949.1"/>
    </source>
</evidence>
<evidence type="ECO:0000256" key="1">
    <source>
        <dbReference type="SAM" id="MobiDB-lite"/>
    </source>
</evidence>
<dbReference type="AlphaFoldDB" id="A0A3M7QI32"/>
<comment type="caution">
    <text evidence="2">The sequence shown here is derived from an EMBL/GenBank/DDBJ whole genome shotgun (WGS) entry which is preliminary data.</text>
</comment>
<feature type="region of interest" description="Disordered" evidence="1">
    <location>
        <begin position="1"/>
        <end position="35"/>
    </location>
</feature>
<dbReference type="Proteomes" id="UP000276133">
    <property type="component" value="Unassembled WGS sequence"/>
</dbReference>
<proteinExistence type="predicted"/>
<accession>A0A3M7QI32</accession>
<gene>
    <name evidence="2" type="ORF">BpHYR1_046158</name>
</gene>
<dbReference type="EMBL" id="REGN01006089">
    <property type="protein sequence ID" value="RNA10949.1"/>
    <property type="molecule type" value="Genomic_DNA"/>
</dbReference>
<keyword evidence="3" id="KW-1185">Reference proteome</keyword>
<protein>
    <submittedName>
        <fullName evidence="2">Uncharacterized protein</fullName>
    </submittedName>
</protein>
<name>A0A3M7QI32_BRAPC</name>
<sequence>GNFDSVGMDIPIQSNRKKGRPLKTAEALKRQPNETQYFNAVPKGIKSDES</sequence>